<keyword evidence="1" id="KW-0812">Transmembrane</keyword>
<dbReference type="eggNOG" id="COG3213">
    <property type="taxonomic scope" value="Bacteria"/>
</dbReference>
<evidence type="ECO:0000313" key="2">
    <source>
        <dbReference type="EMBL" id="GAM01836.1"/>
    </source>
</evidence>
<dbReference type="OrthoDB" id="9770040at2"/>
<feature type="transmembrane region" description="Helical" evidence="1">
    <location>
        <begin position="120"/>
        <end position="144"/>
    </location>
</feature>
<dbReference type="AlphaFoldDB" id="A0A0A1WA31"/>
<comment type="caution">
    <text evidence="2">The sequence shown here is derived from an EMBL/GenBank/DDBJ whole genome shotgun (WGS) entry which is preliminary data.</text>
</comment>
<keyword evidence="3" id="KW-1185">Reference proteome</keyword>
<accession>A0A0A1WA31</accession>
<dbReference type="Proteomes" id="UP000032305">
    <property type="component" value="Unassembled WGS sequence"/>
</dbReference>
<proteinExistence type="predicted"/>
<keyword evidence="1" id="KW-1133">Transmembrane helix</keyword>
<evidence type="ECO:0000313" key="3">
    <source>
        <dbReference type="Proteomes" id="UP000032305"/>
    </source>
</evidence>
<gene>
    <name evidence="2" type="ORF">SP5_069_00800</name>
</gene>
<dbReference type="InterPro" id="IPR010266">
    <property type="entry name" value="NnrS"/>
</dbReference>
<reference evidence="2 3" key="1">
    <citation type="submission" date="2014-11" db="EMBL/GenBank/DDBJ databases">
        <title>Whole genome shotgun sequence of Sphingomonas parapaucimobilis NBRC 15100.</title>
        <authorList>
            <person name="Katano-Makiyama Y."/>
            <person name="Hosoyama A."/>
            <person name="Hashimoto M."/>
            <person name="Hosoyama Y."/>
            <person name="Noguchi M."/>
            <person name="Numata M."/>
            <person name="Tsuchikane K."/>
            <person name="Hirakata S."/>
            <person name="Uohara A."/>
            <person name="Shimodaira J."/>
            <person name="Ohji S."/>
            <person name="Ichikawa N."/>
            <person name="Kimura A."/>
            <person name="Yamazoe A."/>
            <person name="Fujita N."/>
        </authorList>
    </citation>
    <scope>NUCLEOTIDE SEQUENCE [LARGE SCALE GENOMIC DNA]</scope>
    <source>
        <strain evidence="2 3">NBRC 15100</strain>
    </source>
</reference>
<evidence type="ECO:0000256" key="1">
    <source>
        <dbReference type="SAM" id="Phobius"/>
    </source>
</evidence>
<dbReference type="Pfam" id="PF05940">
    <property type="entry name" value="NnrS"/>
    <property type="match status" value="1"/>
</dbReference>
<feature type="transmembrane region" description="Helical" evidence="1">
    <location>
        <begin position="186"/>
        <end position="209"/>
    </location>
</feature>
<feature type="transmembrane region" description="Helical" evidence="1">
    <location>
        <begin position="309"/>
        <end position="331"/>
    </location>
</feature>
<feature type="transmembrane region" description="Helical" evidence="1">
    <location>
        <begin position="343"/>
        <end position="365"/>
    </location>
</feature>
<feature type="transmembrane region" description="Helical" evidence="1">
    <location>
        <begin position="34"/>
        <end position="59"/>
    </location>
</feature>
<protein>
    <recommendedName>
        <fullName evidence="4">NnrS family protein</fullName>
    </recommendedName>
</protein>
<feature type="transmembrane region" description="Helical" evidence="1">
    <location>
        <begin position="282"/>
        <end position="303"/>
    </location>
</feature>
<feature type="transmembrane region" description="Helical" evidence="1">
    <location>
        <begin position="97"/>
        <end position="114"/>
    </location>
</feature>
<evidence type="ECO:0008006" key="4">
    <source>
        <dbReference type="Google" id="ProtNLM"/>
    </source>
</evidence>
<organism evidence="2 3">
    <name type="scientific">Sphingomonas parapaucimobilis NBRC 15100</name>
    <dbReference type="NCBI Taxonomy" id="1219049"/>
    <lineage>
        <taxon>Bacteria</taxon>
        <taxon>Pseudomonadati</taxon>
        <taxon>Pseudomonadota</taxon>
        <taxon>Alphaproteobacteria</taxon>
        <taxon>Sphingomonadales</taxon>
        <taxon>Sphingomonadaceae</taxon>
        <taxon>Sphingomonas</taxon>
    </lineage>
</organism>
<feature type="transmembrane region" description="Helical" evidence="1">
    <location>
        <begin position="74"/>
        <end position="90"/>
    </location>
</feature>
<name>A0A0A1WA31_9SPHN</name>
<feature type="transmembrane region" description="Helical" evidence="1">
    <location>
        <begin position="371"/>
        <end position="393"/>
    </location>
</feature>
<dbReference type="EMBL" id="BBPI01000069">
    <property type="protein sequence ID" value="GAM01836.1"/>
    <property type="molecule type" value="Genomic_DNA"/>
</dbReference>
<sequence length="408" mass="43352">MQLRLHPADPDAPSARRRRLTASPPLLRGGFRPFFLAGALWAVIVLLLFLCALAGQITLPSRFDPVTWHRHEMLFGYIGAVIAAFLLTAIPNWTGRLPISGAPLAALVGLWAAARGAILFSAWVSAPLAALLGTGFLLALAACCGREVLIARNRNLPMIALVLLLALADGLDHAEALGVALPAGLGYRLAIALVTTMLGLIGGRIIPSFTRNWLARQPQPGRLPGQPTRFDQLVLLLSAAAMLAWTAAPSAAATGWLLLLAGAGQLLRLCRWQGYRTLADPLVAMLHLAYLWIPTGLLLMGAAILTDRILPSAALHALTAGAMASMTLAVMTRATRGHTGRPLLADAATTAAYALILAAGILRVTAQLLPLPYMAAMQLAALAWFGAFGLFLLRYGPMLWRPRVDSKP</sequence>
<dbReference type="RefSeq" id="WP_084220685.1">
    <property type="nucleotide sequence ID" value="NZ_BBPI01000069.1"/>
</dbReference>
<keyword evidence="1" id="KW-0472">Membrane</keyword>